<organism evidence="3">
    <name type="scientific">uncultured Ramlibacter sp</name>
    <dbReference type="NCBI Taxonomy" id="260755"/>
    <lineage>
        <taxon>Bacteria</taxon>
        <taxon>Pseudomonadati</taxon>
        <taxon>Pseudomonadota</taxon>
        <taxon>Betaproteobacteria</taxon>
        <taxon>Burkholderiales</taxon>
        <taxon>Comamonadaceae</taxon>
        <taxon>Ramlibacter</taxon>
        <taxon>environmental samples</taxon>
    </lineage>
</organism>
<reference evidence="3" key="1">
    <citation type="submission" date="2020-02" db="EMBL/GenBank/DDBJ databases">
        <authorList>
            <person name="Meier V. D."/>
        </authorList>
    </citation>
    <scope>NUCLEOTIDE SEQUENCE</scope>
    <source>
        <strain evidence="3">AVDCRST_MAG51</strain>
    </source>
</reference>
<evidence type="ECO:0000256" key="2">
    <source>
        <dbReference type="SAM" id="SignalP"/>
    </source>
</evidence>
<protein>
    <recommendedName>
        <fullName evidence="4">DUF4019 domain-containing protein</fullName>
    </recommendedName>
</protein>
<feature type="chain" id="PRO_5026718461" description="DUF4019 domain-containing protein" evidence="2">
    <location>
        <begin position="23"/>
        <end position="175"/>
    </location>
</feature>
<evidence type="ECO:0000313" key="3">
    <source>
        <dbReference type="EMBL" id="CAA9410299.1"/>
    </source>
</evidence>
<gene>
    <name evidence="3" type="ORF">AVDCRST_MAG51-1458</name>
</gene>
<dbReference type="AlphaFoldDB" id="A0A6J4PAB4"/>
<keyword evidence="2" id="KW-0732">Signal</keyword>
<proteinExistence type="predicted"/>
<feature type="signal peptide" evidence="2">
    <location>
        <begin position="1"/>
        <end position="22"/>
    </location>
</feature>
<evidence type="ECO:0000256" key="1">
    <source>
        <dbReference type="SAM" id="MobiDB-lite"/>
    </source>
</evidence>
<sequence length="175" mass="18411">MTLPRSLPVALAALLLCGGAAAQLKPPRNLGAPQPAPGPSQPAAAPSPAPAAAEPAAIGADEKETAGRVAAAGWLTLLDRRDWGTAWETSASMFRGSVPLATWMDGIPKVRADLGALVDRAPAQTVYKTQLEGRPPGEYVSVVFASKFAQREVEEIVTTVREPDGRWRVTGYSTR</sequence>
<feature type="region of interest" description="Disordered" evidence="1">
    <location>
        <begin position="27"/>
        <end position="63"/>
    </location>
</feature>
<evidence type="ECO:0008006" key="4">
    <source>
        <dbReference type="Google" id="ProtNLM"/>
    </source>
</evidence>
<dbReference type="EMBL" id="CADCUX010000303">
    <property type="protein sequence ID" value="CAA9410299.1"/>
    <property type="molecule type" value="Genomic_DNA"/>
</dbReference>
<feature type="compositionally biased region" description="Pro residues" evidence="1">
    <location>
        <begin position="34"/>
        <end position="49"/>
    </location>
</feature>
<dbReference type="Pfam" id="PF13211">
    <property type="entry name" value="DUF4019"/>
    <property type="match status" value="1"/>
</dbReference>
<dbReference type="InterPro" id="IPR025091">
    <property type="entry name" value="DUF4019"/>
</dbReference>
<name>A0A6J4PAB4_9BURK</name>
<accession>A0A6J4PAB4</accession>